<feature type="compositionally biased region" description="Basic and acidic residues" evidence="1">
    <location>
        <begin position="696"/>
        <end position="733"/>
    </location>
</feature>
<feature type="compositionally biased region" description="Basic and acidic residues" evidence="1">
    <location>
        <begin position="1472"/>
        <end position="1481"/>
    </location>
</feature>
<dbReference type="OrthoDB" id="2745598at2759"/>
<feature type="compositionally biased region" description="Polar residues" evidence="1">
    <location>
        <begin position="901"/>
        <end position="917"/>
    </location>
</feature>
<feature type="compositionally biased region" description="Basic and acidic residues" evidence="1">
    <location>
        <begin position="493"/>
        <end position="505"/>
    </location>
</feature>
<feature type="compositionally biased region" description="Polar residues" evidence="1">
    <location>
        <begin position="1351"/>
        <end position="1372"/>
    </location>
</feature>
<dbReference type="EMBL" id="KV427608">
    <property type="protein sequence ID" value="KZT11014.1"/>
    <property type="molecule type" value="Genomic_DNA"/>
</dbReference>
<protein>
    <recommendedName>
        <fullName evidence="2">F-box domain-containing protein</fullName>
    </recommendedName>
</protein>
<feature type="region of interest" description="Disordered" evidence="1">
    <location>
        <begin position="580"/>
        <end position="604"/>
    </location>
</feature>
<feature type="compositionally biased region" description="Basic and acidic residues" evidence="1">
    <location>
        <begin position="870"/>
        <end position="891"/>
    </location>
</feature>
<evidence type="ECO:0000313" key="4">
    <source>
        <dbReference type="Proteomes" id="UP000076871"/>
    </source>
</evidence>
<feature type="compositionally biased region" description="Basic and acidic residues" evidence="1">
    <location>
        <begin position="1257"/>
        <end position="1275"/>
    </location>
</feature>
<dbReference type="InParanoid" id="A0A165GYW3"/>
<feature type="region of interest" description="Disordered" evidence="1">
    <location>
        <begin position="959"/>
        <end position="1034"/>
    </location>
</feature>
<feature type="compositionally biased region" description="Basic and acidic residues" evidence="1">
    <location>
        <begin position="805"/>
        <end position="827"/>
    </location>
</feature>
<feature type="region of interest" description="Disordered" evidence="1">
    <location>
        <begin position="695"/>
        <end position="774"/>
    </location>
</feature>
<feature type="region of interest" description="Disordered" evidence="1">
    <location>
        <begin position="789"/>
        <end position="843"/>
    </location>
</feature>
<feature type="region of interest" description="Disordered" evidence="1">
    <location>
        <begin position="1198"/>
        <end position="1299"/>
    </location>
</feature>
<dbReference type="InterPro" id="IPR032675">
    <property type="entry name" value="LRR_dom_sf"/>
</dbReference>
<gene>
    <name evidence="3" type="ORF">LAESUDRAFT_711405</name>
</gene>
<keyword evidence="4" id="KW-1185">Reference proteome</keyword>
<sequence>MAAPPLDLPELPEDVLVDVFGHLGTRNDLLNVMLVHRAWYPIAMQLQYADISLSFYQSDMFFSISRGRPLRCLETLSNNDFAARAVRHLTVTGINNDVTCDLVIEILAKTPGLLSLDFQVEKDVLDKGPAKTLQSLAASSQFLPMLSAVNYYDAQSVMLLAQGRPLRTIGLPMPMDHTAFTAITQTLQRPVVPITQLRLSIKLRDLDDIVDAIETICRAFPTIVALTLTFKLSEVGSTSWERVKDVLRRTGPSLTTLRSLEVFSLVIFPETVDRNLEYAKQTKRICEMIVKYVPQLRRVEFRWLGWTIDQGEWKLVPPEEMLRQVDYWLYKKTRSKSYEACGPVGVIARTKLRRNLEYSFLYTEFLAYTTSIEDCALDCLSPPATRGVMKQTPTFLDLLSPTRELPVHPVLFTALMLHNHRKQSGTTVHPQQEAGQHAASSNPLLSFRFNTIGQEPSLLKRFKMSDEDLQYPDSPSPPSSLKPTLPGDARSSLTDHHRVAMDERTVQPTTVPTHEEDDSPMEVDVAPVAASQSQKAAGKMVASSTHNVFPVSPVSSTSHSLHVAPQFAYQFHLALPRQSSPNTPLAPIRLPPEGEASGSQVPPEPHVATVAALPSSPTALIELMSQATSELSQWSEIDVLVARYRDEHQEFLHRNQESQRALQREKEQAVKMCTTVDAVFARAQALCTTRQQRLQAKQDDAKRSLDAQRAAEQRRQEDAAVEAQRELEMRGKVAEQNCPAQAQRRAQEEMSRRAEENAAQEAEAKHGEANAAEARHRVEAIEAQQEELGRQISNQEQENAVAELQRAEKTRELEEKGRQETLSKAEEEAQLMAEDEQRKAEYEAKRAEIAELKRQVIERERENAIAARAQRQEGKKPRPDIKARLEKEKKAVKSRPPTAAKTASSDVVSNESAQNVPDSKDVPQGRALSGDVMPSAAASPSVHANSSPALVDVLIGSEAKASGKKAKGRKSSAPSTGPQSEPLLKVDESTSIAQAASTIISEEGDPHSRDVLPVQGAREGSINAHAERVSRPAHGTCVDEKMGRKLSLVSANADARSPLTVKQEQPIDDASLTANISQPEPLVSLASRTPKLPILADQSQPAVNADVRHNQPVNPDVKSSDRVYNPAAGTASVDAPVDDTSTTTQFSLTAMSSRDMQPVSQSISPSVRLLERISHNVNTGPHSTFNDQTAEAEGWINRPSAPDLNLHGRGASTVEARPTTRSIFDRRSPPPQHSASRQRGRDRHPLYSDRSAVQRGRPQERSRKHDRDDGMERSSDGPPARRPRYSPPEEQQYRPIAPAGSITYLQASTYAGPLRSRHEALPPSDRQYDDAHYGPEYAPYSAPYDGRDDVYQSQSNGQHYEQSYQPSSQLVSSDLGRMHPAIRNYDDPGASHTASSSRYQSTAHDDRFQPDLLARMGPNAQAPSILSRNVARGPRTPPHPMQNVHDSLPRRPETSIARGRGRQRPPLSRLMRGNDLESRLS</sequence>
<feature type="compositionally biased region" description="Basic and acidic residues" evidence="1">
    <location>
        <begin position="745"/>
        <end position="774"/>
    </location>
</feature>
<feature type="region of interest" description="Disordered" evidence="1">
    <location>
        <begin position="1315"/>
        <end position="1481"/>
    </location>
</feature>
<dbReference type="Proteomes" id="UP000076871">
    <property type="component" value="Unassembled WGS sequence"/>
</dbReference>
<dbReference type="InterPro" id="IPR001810">
    <property type="entry name" value="F-box_dom"/>
</dbReference>
<feature type="compositionally biased region" description="Polar residues" evidence="1">
    <location>
        <begin position="989"/>
        <end position="1000"/>
    </location>
</feature>
<feature type="compositionally biased region" description="Basic and acidic residues" evidence="1">
    <location>
        <begin position="1316"/>
        <end position="1333"/>
    </location>
</feature>
<feature type="region of interest" description="Disordered" evidence="1">
    <location>
        <begin position="467"/>
        <end position="520"/>
    </location>
</feature>
<name>A0A165GYW3_9APHY</name>
<evidence type="ECO:0000259" key="2">
    <source>
        <dbReference type="Pfam" id="PF12937"/>
    </source>
</evidence>
<dbReference type="STRING" id="1314785.A0A165GYW3"/>
<dbReference type="Gene3D" id="3.80.10.10">
    <property type="entry name" value="Ribonuclease Inhibitor"/>
    <property type="match status" value="1"/>
</dbReference>
<feature type="region of interest" description="Disordered" evidence="1">
    <location>
        <begin position="1107"/>
        <end position="1140"/>
    </location>
</feature>
<organism evidence="3 4">
    <name type="scientific">Laetiporus sulphureus 93-53</name>
    <dbReference type="NCBI Taxonomy" id="1314785"/>
    <lineage>
        <taxon>Eukaryota</taxon>
        <taxon>Fungi</taxon>
        <taxon>Dikarya</taxon>
        <taxon>Basidiomycota</taxon>
        <taxon>Agaricomycotina</taxon>
        <taxon>Agaricomycetes</taxon>
        <taxon>Polyporales</taxon>
        <taxon>Laetiporus</taxon>
    </lineage>
</organism>
<feature type="compositionally biased region" description="Polar residues" evidence="1">
    <location>
        <begin position="1392"/>
        <end position="1402"/>
    </location>
</feature>
<dbReference type="Pfam" id="PF12937">
    <property type="entry name" value="F-box-like"/>
    <property type="match status" value="1"/>
</dbReference>
<dbReference type="SUPFAM" id="SSF81383">
    <property type="entry name" value="F-box domain"/>
    <property type="match status" value="1"/>
</dbReference>
<proteinExistence type="predicted"/>
<feature type="region of interest" description="Disordered" evidence="1">
    <location>
        <begin position="863"/>
        <end position="947"/>
    </location>
</feature>
<dbReference type="GeneID" id="63823858"/>
<dbReference type="InterPro" id="IPR036047">
    <property type="entry name" value="F-box-like_dom_sf"/>
</dbReference>
<dbReference type="CDD" id="cd09917">
    <property type="entry name" value="F-box_SF"/>
    <property type="match status" value="1"/>
</dbReference>
<evidence type="ECO:0000256" key="1">
    <source>
        <dbReference type="SAM" id="MobiDB-lite"/>
    </source>
</evidence>
<accession>A0A165GYW3</accession>
<evidence type="ECO:0000313" key="3">
    <source>
        <dbReference type="EMBL" id="KZT11014.1"/>
    </source>
</evidence>
<dbReference type="RefSeq" id="XP_040768754.1">
    <property type="nucleotide sequence ID" value="XM_040906829.1"/>
</dbReference>
<reference evidence="3 4" key="1">
    <citation type="journal article" date="2016" name="Mol. Biol. Evol.">
        <title>Comparative Genomics of Early-Diverging Mushroom-Forming Fungi Provides Insights into the Origins of Lignocellulose Decay Capabilities.</title>
        <authorList>
            <person name="Nagy L.G."/>
            <person name="Riley R."/>
            <person name="Tritt A."/>
            <person name="Adam C."/>
            <person name="Daum C."/>
            <person name="Floudas D."/>
            <person name="Sun H."/>
            <person name="Yadav J.S."/>
            <person name="Pangilinan J."/>
            <person name="Larsson K.H."/>
            <person name="Matsuura K."/>
            <person name="Barry K."/>
            <person name="Labutti K."/>
            <person name="Kuo R."/>
            <person name="Ohm R.A."/>
            <person name="Bhattacharya S.S."/>
            <person name="Shirouzu T."/>
            <person name="Yoshinaga Y."/>
            <person name="Martin F.M."/>
            <person name="Grigoriev I.V."/>
            <person name="Hibbett D.S."/>
        </authorList>
    </citation>
    <scope>NUCLEOTIDE SEQUENCE [LARGE SCALE GENOMIC DNA]</scope>
    <source>
        <strain evidence="3 4">93-53</strain>
    </source>
</reference>
<feature type="domain" description="F-box" evidence="2">
    <location>
        <begin position="9"/>
        <end position="44"/>
    </location>
</feature>